<gene>
    <name evidence="1" type="ORF">TELCIR_05466</name>
</gene>
<accession>A0A2G9USC0</accession>
<name>A0A2G9USC0_TELCI</name>
<dbReference type="OrthoDB" id="5917794at2759"/>
<evidence type="ECO:0000313" key="2">
    <source>
        <dbReference type="Proteomes" id="UP000230423"/>
    </source>
</evidence>
<reference evidence="1 2" key="1">
    <citation type="submission" date="2015-09" db="EMBL/GenBank/DDBJ databases">
        <title>Draft genome of the parasitic nematode Teladorsagia circumcincta isolate WARC Sus (inbred).</title>
        <authorList>
            <person name="Mitreva M."/>
        </authorList>
    </citation>
    <scope>NUCLEOTIDE SEQUENCE [LARGE SCALE GENOMIC DNA]</scope>
    <source>
        <strain evidence="1 2">S</strain>
    </source>
</reference>
<sequence length="82" mass="9605">MFNEGPGCFSWADEKKIYVKYTPCFPPCPCGTPSMRAPFKPYRDMCKNDKTKEYEPCIARVSQSVFAYCIRAWGYRCGRYFD</sequence>
<dbReference type="EMBL" id="KZ345638">
    <property type="protein sequence ID" value="PIO72602.1"/>
    <property type="molecule type" value="Genomic_DNA"/>
</dbReference>
<dbReference type="Proteomes" id="UP000230423">
    <property type="component" value="Unassembled WGS sequence"/>
</dbReference>
<proteinExistence type="predicted"/>
<dbReference type="AlphaFoldDB" id="A0A2G9USC0"/>
<protein>
    <submittedName>
        <fullName evidence="1">Uncharacterized protein</fullName>
    </submittedName>
</protein>
<evidence type="ECO:0000313" key="1">
    <source>
        <dbReference type="EMBL" id="PIO72602.1"/>
    </source>
</evidence>
<organism evidence="1 2">
    <name type="scientific">Teladorsagia circumcincta</name>
    <name type="common">Brown stomach worm</name>
    <name type="synonym">Ostertagia circumcincta</name>
    <dbReference type="NCBI Taxonomy" id="45464"/>
    <lineage>
        <taxon>Eukaryota</taxon>
        <taxon>Metazoa</taxon>
        <taxon>Ecdysozoa</taxon>
        <taxon>Nematoda</taxon>
        <taxon>Chromadorea</taxon>
        <taxon>Rhabditida</taxon>
        <taxon>Rhabditina</taxon>
        <taxon>Rhabditomorpha</taxon>
        <taxon>Strongyloidea</taxon>
        <taxon>Trichostrongylidae</taxon>
        <taxon>Teladorsagia</taxon>
    </lineage>
</organism>
<keyword evidence="2" id="KW-1185">Reference proteome</keyword>